<dbReference type="PANTHER" id="PTHR18460:SF3">
    <property type="entry name" value="TELO2-INTERACTING PROTEIN 1 HOMOLOG"/>
    <property type="match status" value="1"/>
</dbReference>
<gene>
    <name evidence="4" type="ORF">CcaverHIS019_0508010</name>
</gene>
<proteinExistence type="predicted"/>
<dbReference type="AlphaFoldDB" id="A0AA48L743"/>
<dbReference type="InterPro" id="IPR057567">
    <property type="entry name" value="TPR_TTI1_C"/>
</dbReference>
<dbReference type="RefSeq" id="XP_060458438.1">
    <property type="nucleotide sequence ID" value="XM_060602000.1"/>
</dbReference>
<dbReference type="InterPro" id="IPR011989">
    <property type="entry name" value="ARM-like"/>
</dbReference>
<name>A0AA48L743_9TREE</name>
<dbReference type="Proteomes" id="UP001233271">
    <property type="component" value="Chromosome 5"/>
</dbReference>
<dbReference type="KEGG" id="ccac:CcaHIS019_0508010"/>
<feature type="compositionally biased region" description="Acidic residues" evidence="1">
    <location>
        <begin position="1128"/>
        <end position="1139"/>
    </location>
</feature>
<evidence type="ECO:0000313" key="5">
    <source>
        <dbReference type="Proteomes" id="UP001233271"/>
    </source>
</evidence>
<dbReference type="Gene3D" id="1.25.10.10">
    <property type="entry name" value="Leucine-rich Repeat Variant"/>
    <property type="match status" value="2"/>
</dbReference>
<dbReference type="Pfam" id="PF24181">
    <property type="entry name" value="TPR_TTI1_C"/>
    <property type="match status" value="1"/>
</dbReference>
<dbReference type="EMBL" id="AP028216">
    <property type="protein sequence ID" value="BEI93173.1"/>
    <property type="molecule type" value="Genomic_DNA"/>
</dbReference>
<feature type="domain" description="TTI1 N-terminal TPR" evidence="2">
    <location>
        <begin position="18"/>
        <end position="360"/>
    </location>
</feature>
<evidence type="ECO:0000256" key="1">
    <source>
        <dbReference type="SAM" id="MobiDB-lite"/>
    </source>
</evidence>
<feature type="region of interest" description="Disordered" evidence="1">
    <location>
        <begin position="860"/>
        <end position="887"/>
    </location>
</feature>
<dbReference type="InterPro" id="IPR052587">
    <property type="entry name" value="TELO2-interacting_protein_1"/>
</dbReference>
<evidence type="ECO:0000259" key="3">
    <source>
        <dbReference type="Pfam" id="PF24181"/>
    </source>
</evidence>
<reference evidence="4" key="1">
    <citation type="journal article" date="2023" name="BMC Genomics">
        <title>Chromosome-level genome assemblies of Cutaneotrichosporon spp. (Trichosporonales, Basidiomycota) reveal imbalanced evolution between nucleotide sequences and chromosome synteny.</title>
        <authorList>
            <person name="Kobayashi Y."/>
            <person name="Kayamori A."/>
            <person name="Aoki K."/>
            <person name="Shiwa Y."/>
            <person name="Matsutani M."/>
            <person name="Fujita N."/>
            <person name="Sugita T."/>
            <person name="Iwasaki W."/>
            <person name="Tanaka N."/>
            <person name="Takashima M."/>
        </authorList>
    </citation>
    <scope>NUCLEOTIDE SEQUENCE</scope>
    <source>
        <strain evidence="4">HIS019</strain>
    </source>
</reference>
<dbReference type="InterPro" id="IPR016024">
    <property type="entry name" value="ARM-type_fold"/>
</dbReference>
<protein>
    <recommendedName>
        <fullName evidence="6">Armadillo-type protein</fullName>
    </recommendedName>
</protein>
<dbReference type="SUPFAM" id="SSF48371">
    <property type="entry name" value="ARM repeat"/>
    <property type="match status" value="1"/>
</dbReference>
<dbReference type="Pfam" id="PF21547">
    <property type="entry name" value="TTI1"/>
    <property type="match status" value="1"/>
</dbReference>
<evidence type="ECO:0008006" key="6">
    <source>
        <dbReference type="Google" id="ProtNLM"/>
    </source>
</evidence>
<sequence length="1139" mass="122751">MSISTQPPTTASRHAGLLTTLASIVRTLPTAAFTPGLINYLIFPLTTTLRQTANPAALPDAFLEAAFRLLSLVVSHWRAIPAGMDPAAWEQLWRFTVSAVGQRGKGKDRAAGQEVQLDALGLLSMLLEPHTEAGVVHPTPAMRRATSGPKASLMPTLFQSITLAVDCAVPSPPHPALQRAAVHLVRTLLGYLAGQSAVLASVLPGIVSAMAKDILGLGKALKGDVGAEMAGAIQDVVTETLDDNALRRLGVLRPQFNDLSELGEGWERGDMAEPPSPTPSSTSKPVDPFPPLTASYLEFTGARLQSTIPPVLAALTGHNSDLARRAAVSLAYALIDQCHEALPRLLPTALTTLLLLSQDDFDPVRDDALSKIHRLLRKEELDGALLDLLSSAINGLPRLIRSANDIKVTDAARLVTAIANVTSTQGSRAIAQLLGPGGNVERWAWALLDCLELDRPRGWSSGVNPAHRTAELGWGGSMVPNKMIEGTGAPESSYPHLQLRYVEAEASARALASMLEALGAAGGEAGLYSIDYFIRFAKAHRLREPAKAASAVWVVQRLLAGVASTHDGKAPRAVRKMARQVARTLVAMDDDEDEDVEWDGETDDPADAEALVPVERARGLDEITTLLDRTPRNSSAAAETARLQATAQRVLLSALSLSTLAECASILGRDFRPLLLHALYAILAALSSPHDLVRSYAGISLERVAHESGYASSQNLVLDNVDYVVNVVSQRLTYHRLSPHAPLVLIAMIRLVGAPIVPLVHDVVDEIFDALDDFHGYAALASALLAVLTTLIDVMAADTAASEPTDERAAARAEARRFLDPPNPQHDFGNFGKWYKAQGEMARTEQEDIIERVTRGPLGKYAEVSKEEEEEKIDEDQPDGPPPPTRSQEVAAQILAKAGYYLSHASPFLRARVLGLIARAIPVLAQAGREGDLLPVIDGAWPAIMARLDDGVPYVVSEAAAVVASLCEYVGEYVSRRVADDAWPRMSRILRTTKMIEAKTSLKGAYTVAHRLYIALMATAKFVAAEVPVKEGLLWDMMLAFRPFLDRRGESEIQDCAVELYSALRARDGDALWVVLGATQGSVGGMWAFLREEKMEIGENAARVLAEGEEGEFEVEEVDLGDPKEPEPEYALDAEFDLD</sequence>
<evidence type="ECO:0000259" key="2">
    <source>
        <dbReference type="Pfam" id="PF24173"/>
    </source>
</evidence>
<dbReference type="InterPro" id="IPR049362">
    <property type="entry name" value="TTI1_rpt"/>
</dbReference>
<dbReference type="InterPro" id="IPR057566">
    <property type="entry name" value="TPR_TTI1_N"/>
</dbReference>
<organism evidence="4 5">
    <name type="scientific">Cutaneotrichosporon cavernicola</name>
    <dbReference type="NCBI Taxonomy" id="279322"/>
    <lineage>
        <taxon>Eukaryota</taxon>
        <taxon>Fungi</taxon>
        <taxon>Dikarya</taxon>
        <taxon>Basidiomycota</taxon>
        <taxon>Agaricomycotina</taxon>
        <taxon>Tremellomycetes</taxon>
        <taxon>Trichosporonales</taxon>
        <taxon>Trichosporonaceae</taxon>
        <taxon>Cutaneotrichosporon</taxon>
    </lineage>
</organism>
<dbReference type="Pfam" id="PF24176">
    <property type="entry name" value="TPR_TTI1_2nd"/>
    <property type="match status" value="1"/>
</dbReference>
<feature type="region of interest" description="Disordered" evidence="1">
    <location>
        <begin position="1108"/>
        <end position="1139"/>
    </location>
</feature>
<feature type="compositionally biased region" description="Acidic residues" evidence="1">
    <location>
        <begin position="1108"/>
        <end position="1120"/>
    </location>
</feature>
<evidence type="ECO:0000313" key="4">
    <source>
        <dbReference type="EMBL" id="BEI93173.1"/>
    </source>
</evidence>
<feature type="domain" description="TTI1 C-terminal TPR" evidence="3">
    <location>
        <begin position="787"/>
        <end position="1073"/>
    </location>
</feature>
<accession>A0AA48L743</accession>
<dbReference type="GO" id="GO:0005737">
    <property type="term" value="C:cytoplasm"/>
    <property type="evidence" value="ECO:0007669"/>
    <property type="project" value="TreeGrafter"/>
</dbReference>
<feature type="region of interest" description="Disordered" evidence="1">
    <location>
        <begin position="265"/>
        <end position="287"/>
    </location>
</feature>
<dbReference type="PANTHER" id="PTHR18460">
    <property type="entry name" value="TEL2 INTERACTING PROTEIN 1 TTI1 FAMILY MEMBER"/>
    <property type="match status" value="1"/>
</dbReference>
<keyword evidence="5" id="KW-1185">Reference proteome</keyword>
<dbReference type="GeneID" id="85497043"/>
<feature type="compositionally biased region" description="Acidic residues" evidence="1">
    <location>
        <begin position="866"/>
        <end position="878"/>
    </location>
</feature>
<dbReference type="Pfam" id="PF24173">
    <property type="entry name" value="TPR_TTI1_N"/>
    <property type="match status" value="1"/>
</dbReference>